<proteinExistence type="predicted"/>
<comment type="caution">
    <text evidence="4">The sequence shown here is derived from an EMBL/GenBank/DDBJ whole genome shotgun (WGS) entry which is preliminary data.</text>
</comment>
<evidence type="ECO:0000313" key="4">
    <source>
        <dbReference type="EMBL" id="KFE69648.1"/>
    </source>
</evidence>
<evidence type="ECO:0000256" key="1">
    <source>
        <dbReference type="SAM" id="MobiDB-lite"/>
    </source>
</evidence>
<evidence type="ECO:0000256" key="3">
    <source>
        <dbReference type="SAM" id="SignalP"/>
    </source>
</evidence>
<dbReference type="AlphaFoldDB" id="A0A085WPN5"/>
<keyword evidence="2" id="KW-0812">Transmembrane</keyword>
<keyword evidence="5" id="KW-1185">Reference proteome</keyword>
<dbReference type="RefSeq" id="WP_044187021.1">
    <property type="nucleotide sequence ID" value="NZ_JMCB01000004.1"/>
</dbReference>
<feature type="chain" id="PRO_5001799840" evidence="3">
    <location>
        <begin position="21"/>
        <end position="251"/>
    </location>
</feature>
<keyword evidence="3" id="KW-0732">Signal</keyword>
<reference evidence="4 5" key="1">
    <citation type="submission" date="2014-04" db="EMBL/GenBank/DDBJ databases">
        <title>Genome assembly of Hyalangium minutum DSM 14724.</title>
        <authorList>
            <person name="Sharma G."/>
            <person name="Subramanian S."/>
        </authorList>
    </citation>
    <scope>NUCLEOTIDE SEQUENCE [LARGE SCALE GENOMIC DNA]</scope>
    <source>
        <strain evidence="4 5">DSM 14724</strain>
    </source>
</reference>
<sequence length="251" mass="24993">MILARWMLCFALLAPTAVLAQDSRSGAPASSEEEPSVSPPPLVSAPGEAADTSSQEEAPPRGESIPYSYPGDALDEFQPPGRPGLPTVGRITLEIMGGAAAGALSGLVAFLAAEALSGGSCGDDPGCIITGLGMTAGAIFFTAPLGVYAVGQLAGGQGSYWTSLLGMAVGTGAGGIMVAVFSNKSGELQLASIVTLPILGAVLGYELWNAHQQPDIVRPARTGATGASLQLIPLAGITPGGGVFGGIAARF</sequence>
<evidence type="ECO:0000313" key="5">
    <source>
        <dbReference type="Proteomes" id="UP000028725"/>
    </source>
</evidence>
<feature type="transmembrane region" description="Helical" evidence="2">
    <location>
        <begin position="188"/>
        <end position="208"/>
    </location>
</feature>
<keyword evidence="2" id="KW-0472">Membrane</keyword>
<feature type="region of interest" description="Disordered" evidence="1">
    <location>
        <begin position="23"/>
        <end position="83"/>
    </location>
</feature>
<organism evidence="4 5">
    <name type="scientific">Hyalangium minutum</name>
    <dbReference type="NCBI Taxonomy" id="394096"/>
    <lineage>
        <taxon>Bacteria</taxon>
        <taxon>Pseudomonadati</taxon>
        <taxon>Myxococcota</taxon>
        <taxon>Myxococcia</taxon>
        <taxon>Myxococcales</taxon>
        <taxon>Cystobacterineae</taxon>
        <taxon>Archangiaceae</taxon>
        <taxon>Hyalangium</taxon>
    </lineage>
</organism>
<accession>A0A085WPN5</accession>
<dbReference type="Proteomes" id="UP000028725">
    <property type="component" value="Unassembled WGS sequence"/>
</dbReference>
<feature type="signal peptide" evidence="3">
    <location>
        <begin position="1"/>
        <end position="20"/>
    </location>
</feature>
<feature type="transmembrane region" description="Helical" evidence="2">
    <location>
        <begin position="160"/>
        <end position="181"/>
    </location>
</feature>
<keyword evidence="2" id="KW-1133">Transmembrane helix</keyword>
<feature type="transmembrane region" description="Helical" evidence="2">
    <location>
        <begin position="128"/>
        <end position="148"/>
    </location>
</feature>
<name>A0A085WPN5_9BACT</name>
<feature type="transmembrane region" description="Helical" evidence="2">
    <location>
        <begin position="228"/>
        <end position="249"/>
    </location>
</feature>
<dbReference type="EMBL" id="JMCB01000004">
    <property type="protein sequence ID" value="KFE69648.1"/>
    <property type="molecule type" value="Genomic_DNA"/>
</dbReference>
<protein>
    <submittedName>
        <fullName evidence="4">Uncharacterized protein</fullName>
    </submittedName>
</protein>
<feature type="transmembrane region" description="Helical" evidence="2">
    <location>
        <begin position="95"/>
        <end position="116"/>
    </location>
</feature>
<evidence type="ECO:0000256" key="2">
    <source>
        <dbReference type="SAM" id="Phobius"/>
    </source>
</evidence>
<gene>
    <name evidence="4" type="ORF">DB31_6623</name>
</gene>